<accession>A0A4Q1JY10</accession>
<feature type="transmembrane region" description="Helical" evidence="1">
    <location>
        <begin position="167"/>
        <end position="185"/>
    </location>
</feature>
<protein>
    <submittedName>
        <fullName evidence="2">Uncharacterized protein</fullName>
    </submittedName>
</protein>
<evidence type="ECO:0000313" key="2">
    <source>
        <dbReference type="EMBL" id="RXR07545.1"/>
    </source>
</evidence>
<dbReference type="Proteomes" id="UP000289784">
    <property type="component" value="Unassembled WGS sequence"/>
</dbReference>
<keyword evidence="1" id="KW-0812">Transmembrane</keyword>
<dbReference type="OrthoDB" id="648493at2"/>
<dbReference type="EMBL" id="SAWZ01000002">
    <property type="protein sequence ID" value="RXR07545.1"/>
    <property type="molecule type" value="Genomic_DNA"/>
</dbReference>
<organism evidence="2 3">
    <name type="scientific">Pseudoxanthomonas composti</name>
    <dbReference type="NCBI Taxonomy" id="2137479"/>
    <lineage>
        <taxon>Bacteria</taxon>
        <taxon>Pseudomonadati</taxon>
        <taxon>Pseudomonadota</taxon>
        <taxon>Gammaproteobacteria</taxon>
        <taxon>Lysobacterales</taxon>
        <taxon>Lysobacteraceae</taxon>
        <taxon>Pseudoxanthomonas</taxon>
    </lineage>
</organism>
<feature type="transmembrane region" description="Helical" evidence="1">
    <location>
        <begin position="133"/>
        <end position="155"/>
    </location>
</feature>
<evidence type="ECO:0000313" key="3">
    <source>
        <dbReference type="Proteomes" id="UP000289784"/>
    </source>
</evidence>
<dbReference type="AlphaFoldDB" id="A0A4Q1JY10"/>
<keyword evidence="1" id="KW-0472">Membrane</keyword>
<reference evidence="2 3" key="1">
    <citation type="submission" date="2019-01" db="EMBL/GenBank/DDBJ databases">
        <title>Pseudoxanthomonas composti sp. nov., isolated from compost.</title>
        <authorList>
            <person name="Yang G."/>
        </authorList>
    </citation>
    <scope>NUCLEOTIDE SEQUENCE [LARGE SCALE GENOMIC DNA]</scope>
    <source>
        <strain evidence="2 3">GSS15</strain>
    </source>
</reference>
<keyword evidence="3" id="KW-1185">Reference proteome</keyword>
<dbReference type="RefSeq" id="WP_129470356.1">
    <property type="nucleotide sequence ID" value="NZ_SAWZ01000002.1"/>
</dbReference>
<sequence length="265" mass="28227">MSDPSSMRAAYAGSRSRPSPAIPKHADDVFFTVASLLMLTIVFLGFASSYFLRGVALSHQPSALVHVHGLVFSSWMLLFVIQCALVSAGNLRLHRMLGVAGALIAATMVVLGILTTFATLARGLALPPALGSPASFLVGNVIEMLFFGGFVALAICKRKDRIVHKRAMLIAHAALLPPALFRMAFPVVDDPVLTFPVMVQHPALIGLIPLASILALLIFDLAMYRRVVAVTVVGGALLLAMNPLADIVAKTTLAQRLVAWAQSPR</sequence>
<feature type="transmembrane region" description="Helical" evidence="1">
    <location>
        <begin position="29"/>
        <end position="51"/>
    </location>
</feature>
<proteinExistence type="predicted"/>
<feature type="transmembrane region" description="Helical" evidence="1">
    <location>
        <begin position="97"/>
        <end position="121"/>
    </location>
</feature>
<keyword evidence="1" id="KW-1133">Transmembrane helix</keyword>
<comment type="caution">
    <text evidence="2">The sequence shown here is derived from an EMBL/GenBank/DDBJ whole genome shotgun (WGS) entry which is preliminary data.</text>
</comment>
<feature type="transmembrane region" description="Helical" evidence="1">
    <location>
        <begin position="63"/>
        <end position="85"/>
    </location>
</feature>
<name>A0A4Q1JY10_9GAMM</name>
<feature type="transmembrane region" description="Helical" evidence="1">
    <location>
        <begin position="197"/>
        <end position="219"/>
    </location>
</feature>
<evidence type="ECO:0000256" key="1">
    <source>
        <dbReference type="SAM" id="Phobius"/>
    </source>
</evidence>
<feature type="transmembrane region" description="Helical" evidence="1">
    <location>
        <begin position="226"/>
        <end position="245"/>
    </location>
</feature>
<gene>
    <name evidence="2" type="ORF">EPA99_06495</name>
</gene>